<name>A0ABN8M845_9CNID</name>
<dbReference type="PANTHER" id="PTHR34239:SF2">
    <property type="entry name" value="TRANSPOSABLE ELEMENT P TRANSPOSASE_THAP9 CONSERVED DOMAIN-CONTAINING PROTEIN"/>
    <property type="match status" value="1"/>
</dbReference>
<evidence type="ECO:0000256" key="1">
    <source>
        <dbReference type="SAM" id="MobiDB-lite"/>
    </source>
</evidence>
<dbReference type="Proteomes" id="UP001159427">
    <property type="component" value="Unassembled WGS sequence"/>
</dbReference>
<proteinExistence type="predicted"/>
<accession>A0ABN8M845</accession>
<gene>
    <name evidence="2" type="ORF">PEVE_00021145</name>
</gene>
<comment type="caution">
    <text evidence="2">The sequence shown here is derived from an EMBL/GenBank/DDBJ whole genome shotgun (WGS) entry which is preliminary data.</text>
</comment>
<dbReference type="EMBL" id="CALNXI010000283">
    <property type="protein sequence ID" value="CAH3023971.1"/>
    <property type="molecule type" value="Genomic_DNA"/>
</dbReference>
<feature type="compositionally biased region" description="Acidic residues" evidence="1">
    <location>
        <begin position="19"/>
        <end position="29"/>
    </location>
</feature>
<organism evidence="2 3">
    <name type="scientific">Porites evermanni</name>
    <dbReference type="NCBI Taxonomy" id="104178"/>
    <lineage>
        <taxon>Eukaryota</taxon>
        <taxon>Metazoa</taxon>
        <taxon>Cnidaria</taxon>
        <taxon>Anthozoa</taxon>
        <taxon>Hexacorallia</taxon>
        <taxon>Scleractinia</taxon>
        <taxon>Fungiina</taxon>
        <taxon>Poritidae</taxon>
        <taxon>Porites</taxon>
    </lineage>
</organism>
<protein>
    <submittedName>
        <fullName evidence="2">Uncharacterized protein</fullName>
    </submittedName>
</protein>
<dbReference type="PANTHER" id="PTHR34239">
    <property type="entry name" value="APPLE DOMAIN-CONTAINING PROTEIN"/>
    <property type="match status" value="1"/>
</dbReference>
<keyword evidence="3" id="KW-1185">Reference proteome</keyword>
<feature type="region of interest" description="Disordered" evidence="1">
    <location>
        <begin position="12"/>
        <end position="60"/>
    </location>
</feature>
<evidence type="ECO:0000313" key="2">
    <source>
        <dbReference type="EMBL" id="CAH3023971.1"/>
    </source>
</evidence>
<reference evidence="2 3" key="1">
    <citation type="submission" date="2022-05" db="EMBL/GenBank/DDBJ databases">
        <authorList>
            <consortium name="Genoscope - CEA"/>
            <person name="William W."/>
        </authorList>
    </citation>
    <scope>NUCLEOTIDE SEQUENCE [LARGE SCALE GENOMIC DNA]</scope>
</reference>
<sequence>MNAGFAGLGCLIASHSGDNGDEDSGDDCDSSVSKDFDESLVEDEPPAKKKKPNESVKNSNPLIAKLTNTLQLTEQVGPAIDGKLASLAGKIMRENANEEKITELKKQRETPKNCTILSETMVNQGVWNNLDESARYTDLKFRKVQKSLIKGIIVVVSEVSELMGNSGLQKEDTVSALLDGVVFQANANRELNYRWRKPMRPQLNTNYRHLCSPSNPVTAELFKDYLPKAVKDISDTNCLSSKLTKDGRWLSQTTISQETSRAPYPLQTETGGEEEERLSSNLMQVSHETQKIAGRLRHFVSAWISITADQNILNIMKHCPLEIGNPTQSRLRPEIHFDPTERERITSEIARLLELGVIEPAVHNPDE</sequence>
<evidence type="ECO:0000313" key="3">
    <source>
        <dbReference type="Proteomes" id="UP001159427"/>
    </source>
</evidence>